<dbReference type="InterPro" id="IPR003848">
    <property type="entry name" value="DUF218"/>
</dbReference>
<keyword evidence="1" id="KW-0472">Membrane</keyword>
<keyword evidence="1" id="KW-0812">Transmembrane</keyword>
<keyword evidence="1" id="KW-1133">Transmembrane helix</keyword>
<organism evidence="3 4">
    <name type="scientific">Shewanella holmiensis</name>
    <dbReference type="NCBI Taxonomy" id="2952222"/>
    <lineage>
        <taxon>Bacteria</taxon>
        <taxon>Pseudomonadati</taxon>
        <taxon>Pseudomonadota</taxon>
        <taxon>Gammaproteobacteria</taxon>
        <taxon>Alteromonadales</taxon>
        <taxon>Shewanellaceae</taxon>
        <taxon>Shewanella</taxon>
    </lineage>
</organism>
<dbReference type="InterPro" id="IPR014729">
    <property type="entry name" value="Rossmann-like_a/b/a_fold"/>
</dbReference>
<proteinExistence type="predicted"/>
<sequence>MFWVKKIVSQLFMPIPLTILLMLLAVALWRFSSLKLKSLAWLCFCGAMILLGGLSQTNISYFLADSLESQYPINSQAFTPHSACWVMVLGSGHSDKADLTAVQQLSSVALGRLMEGIRQLSLGKDCQLVVSGWNGGFMQSAHANVMKQAAIELGINPNKITTFPDAKDTIEEAIFLYSLVGQQPFRLVTSATHMPRSMMIFNSLGMQAEAAPGNFIANKGLWWRLDADNLLNSQKSIHEYLGMLWIQIKGVSADQMVNQVVMPKADINE</sequence>
<protein>
    <submittedName>
        <fullName evidence="3">YdcF family protein</fullName>
    </submittedName>
</protein>
<dbReference type="GO" id="GO:0005886">
    <property type="term" value="C:plasma membrane"/>
    <property type="evidence" value="ECO:0007669"/>
    <property type="project" value="TreeGrafter"/>
</dbReference>
<dbReference type="PANTHER" id="PTHR30336">
    <property type="entry name" value="INNER MEMBRANE PROTEIN, PROBABLE PERMEASE"/>
    <property type="match status" value="1"/>
</dbReference>
<evidence type="ECO:0000259" key="2">
    <source>
        <dbReference type="Pfam" id="PF02698"/>
    </source>
</evidence>
<dbReference type="EMBL" id="JAMTCD010000001">
    <property type="protein sequence ID" value="MCT7940324.1"/>
    <property type="molecule type" value="Genomic_DNA"/>
</dbReference>
<reference evidence="3" key="1">
    <citation type="journal article" date="2023" name="Int. J. Syst. Evol. Microbiol.">
        <title>&lt;i&gt;Shewanella septentrionalis&lt;/i&gt; sp. nov. and &lt;i&gt;Shewanella holmiensis&lt;/i&gt; sp. nov., isolated from Baltic Sea water and sediments.</title>
        <authorList>
            <person name="Martin-Rodriguez A.J."/>
            <person name="Thorell K."/>
            <person name="Joffre E."/>
            <person name="Jensie-Markopoulos S."/>
            <person name="Moore E.R.B."/>
            <person name="Sjoling A."/>
        </authorList>
    </citation>
    <scope>NUCLEOTIDE SEQUENCE</scope>
    <source>
        <strain evidence="3">SP1S2-7</strain>
    </source>
</reference>
<gene>
    <name evidence="3" type="ORF">NE535_00720</name>
</gene>
<dbReference type="Proteomes" id="UP001155546">
    <property type="component" value="Unassembled WGS sequence"/>
</dbReference>
<dbReference type="Pfam" id="PF02698">
    <property type="entry name" value="DUF218"/>
    <property type="match status" value="1"/>
</dbReference>
<dbReference type="CDD" id="cd06259">
    <property type="entry name" value="YdcF-like"/>
    <property type="match status" value="1"/>
</dbReference>
<dbReference type="RefSeq" id="WP_261296778.1">
    <property type="nucleotide sequence ID" value="NZ_JAMTCD010000001.1"/>
</dbReference>
<accession>A0A9X3ATK8</accession>
<evidence type="ECO:0000313" key="3">
    <source>
        <dbReference type="EMBL" id="MCT7940324.1"/>
    </source>
</evidence>
<dbReference type="InterPro" id="IPR051599">
    <property type="entry name" value="Cell_Envelope_Assoc"/>
</dbReference>
<dbReference type="PANTHER" id="PTHR30336:SF4">
    <property type="entry name" value="ENVELOPE BIOGENESIS FACTOR ELYC"/>
    <property type="match status" value="1"/>
</dbReference>
<name>A0A9X3ATK8_9GAMM</name>
<keyword evidence="4" id="KW-1185">Reference proteome</keyword>
<feature type="domain" description="DUF218" evidence="2">
    <location>
        <begin position="86"/>
        <end position="242"/>
    </location>
</feature>
<dbReference type="Gene3D" id="3.40.50.620">
    <property type="entry name" value="HUPs"/>
    <property type="match status" value="1"/>
</dbReference>
<feature type="transmembrane region" description="Helical" evidence="1">
    <location>
        <begin position="12"/>
        <end position="32"/>
    </location>
</feature>
<comment type="caution">
    <text evidence="3">The sequence shown here is derived from an EMBL/GenBank/DDBJ whole genome shotgun (WGS) entry which is preliminary data.</text>
</comment>
<dbReference type="AlphaFoldDB" id="A0A9X3ATK8"/>
<evidence type="ECO:0000256" key="1">
    <source>
        <dbReference type="SAM" id="Phobius"/>
    </source>
</evidence>
<dbReference type="GO" id="GO:0000270">
    <property type="term" value="P:peptidoglycan metabolic process"/>
    <property type="evidence" value="ECO:0007669"/>
    <property type="project" value="TreeGrafter"/>
</dbReference>
<evidence type="ECO:0000313" key="4">
    <source>
        <dbReference type="Proteomes" id="UP001155546"/>
    </source>
</evidence>
<dbReference type="GO" id="GO:0043164">
    <property type="term" value="P:Gram-negative-bacterium-type cell wall biogenesis"/>
    <property type="evidence" value="ECO:0007669"/>
    <property type="project" value="TreeGrafter"/>
</dbReference>